<name>A0A3B0UJ62_9ZZZZ</name>
<dbReference type="InterPro" id="IPR040495">
    <property type="entry name" value="HU-CCDC81_bac_1"/>
</dbReference>
<dbReference type="Pfam" id="PF18174">
    <property type="entry name" value="HU-CCDC81_bac_1"/>
    <property type="match status" value="1"/>
</dbReference>
<dbReference type="SUPFAM" id="SSF47729">
    <property type="entry name" value="IHF-like DNA-binding proteins"/>
    <property type="match status" value="1"/>
</dbReference>
<evidence type="ECO:0000259" key="2">
    <source>
        <dbReference type="PROSITE" id="PS51724"/>
    </source>
</evidence>
<dbReference type="SUPFAM" id="SSF110997">
    <property type="entry name" value="Sporulation related repeat"/>
    <property type="match status" value="1"/>
</dbReference>
<dbReference type="InterPro" id="IPR010992">
    <property type="entry name" value="IHF-like_DNA-bd_dom_sf"/>
</dbReference>
<dbReference type="Pfam" id="PF18175">
    <property type="entry name" value="HU-CCDC81_bac_2"/>
    <property type="match status" value="1"/>
</dbReference>
<dbReference type="AlphaFoldDB" id="A0A3B0UJ62"/>
<dbReference type="Pfam" id="PF05036">
    <property type="entry name" value="SPOR"/>
    <property type="match status" value="1"/>
</dbReference>
<dbReference type="InterPro" id="IPR007730">
    <property type="entry name" value="SPOR-like_dom"/>
</dbReference>
<reference evidence="3" key="1">
    <citation type="submission" date="2018-06" db="EMBL/GenBank/DDBJ databases">
        <authorList>
            <person name="Zhirakovskaya E."/>
        </authorList>
    </citation>
    <scope>NUCLEOTIDE SEQUENCE</scope>
</reference>
<keyword evidence="1" id="KW-1133">Transmembrane helix</keyword>
<dbReference type="Gene3D" id="3.30.70.1070">
    <property type="entry name" value="Sporulation related repeat"/>
    <property type="match status" value="1"/>
</dbReference>
<dbReference type="InterPro" id="IPR036680">
    <property type="entry name" value="SPOR-like_sf"/>
</dbReference>
<dbReference type="InterPro" id="IPR041268">
    <property type="entry name" value="HU-CCDC81_bac_2"/>
</dbReference>
<sequence length="424" mass="47553">MKIARHIGNLLYDYECVVIPGLGGFLTNDKPASIQPNTYHFRPPYKQVMFNAYLKTNDGLLVNYIAREENISYKEAKAQVDKFVYLCNNALKSGKRINFHKVGSLYLNKNEKIIFEQNSTVNYNADAFGLTGFVSPAIRRANAEEKLREVVGTGHEKKVSAAKETRKKNRETVTTSVAAEQKHAKLLATRTKSPYKTQFVFLVTLIIAMMVGWGFMNKDMVNAYYTNYSSVIPLFYSQPNAYVINNIDKVPIAKVSSSRFGSWWISLFEKDEAKTSPETVKKVSVTVRPVAVTAQPKAKLPISAVEKTKNTDVVSENPKNEATVTSKVVTRQLPGKTSATPTPAKRIIKSPRFYIIAGAFKDTHNVQVLISSLKSKGYNAVEAGVTRYGLHRVAFEAFANRRLAERQLPVIRRNENPSAWILVN</sequence>
<accession>A0A3B0UJ62</accession>
<dbReference type="EMBL" id="UOET01000555">
    <property type="protein sequence ID" value="VAW30718.1"/>
    <property type="molecule type" value="Genomic_DNA"/>
</dbReference>
<keyword evidence="1" id="KW-0472">Membrane</keyword>
<organism evidence="3">
    <name type="scientific">hydrothermal vent metagenome</name>
    <dbReference type="NCBI Taxonomy" id="652676"/>
    <lineage>
        <taxon>unclassified sequences</taxon>
        <taxon>metagenomes</taxon>
        <taxon>ecological metagenomes</taxon>
    </lineage>
</organism>
<gene>
    <name evidence="3" type="ORF">MNBD_BACTEROID07-2080</name>
</gene>
<protein>
    <recommendedName>
        <fullName evidence="2">SPOR domain-containing protein</fullName>
    </recommendedName>
</protein>
<dbReference type="GO" id="GO:0003677">
    <property type="term" value="F:DNA binding"/>
    <property type="evidence" value="ECO:0007669"/>
    <property type="project" value="InterPro"/>
</dbReference>
<proteinExistence type="predicted"/>
<feature type="domain" description="SPOR" evidence="2">
    <location>
        <begin position="347"/>
        <end position="424"/>
    </location>
</feature>
<evidence type="ECO:0000313" key="3">
    <source>
        <dbReference type="EMBL" id="VAW30718.1"/>
    </source>
</evidence>
<dbReference type="PROSITE" id="PS51724">
    <property type="entry name" value="SPOR"/>
    <property type="match status" value="1"/>
</dbReference>
<evidence type="ECO:0000256" key="1">
    <source>
        <dbReference type="SAM" id="Phobius"/>
    </source>
</evidence>
<dbReference type="GO" id="GO:0042834">
    <property type="term" value="F:peptidoglycan binding"/>
    <property type="evidence" value="ECO:0007669"/>
    <property type="project" value="InterPro"/>
</dbReference>
<dbReference type="Gene3D" id="4.10.520.10">
    <property type="entry name" value="IHF-like DNA-binding proteins"/>
    <property type="match status" value="1"/>
</dbReference>
<keyword evidence="1" id="KW-0812">Transmembrane</keyword>
<feature type="transmembrane region" description="Helical" evidence="1">
    <location>
        <begin position="199"/>
        <end position="216"/>
    </location>
</feature>